<sequence length="282" mass="31949">MRKLSIFLLMAVMVVVSACSQEKPDKKSDTMPDDFVFVKGGTFMNTKSNYYGKNVSLSSFYIGKYEVTQKEWFAVMGSNPSEFKGDHLPVETVSWYDVVEYCNKRSIKEGLTPYYNIDKNKKDPKNKSEYDDIKWTVTINEEANGYRLPTEAEWQYAAGGGQMSKSYTYSGSNNADDVAWHWKNAGDKNLSGDWNWPIVENNHNQTKSIGVKKPNELGLYDMSGNVREWCWNGYGDSDSNSNSTRVVKGGSWMGEVGELSYLNNFEANGKGPDQGFRVSRDE</sequence>
<evidence type="ECO:0000313" key="3">
    <source>
        <dbReference type="EMBL" id="MDQ0116476.1"/>
    </source>
</evidence>
<evidence type="ECO:0000256" key="1">
    <source>
        <dbReference type="SAM" id="SignalP"/>
    </source>
</evidence>
<dbReference type="EMBL" id="JAUSSU010000020">
    <property type="protein sequence ID" value="MDQ0116476.1"/>
    <property type="molecule type" value="Genomic_DNA"/>
</dbReference>
<reference evidence="3 4" key="1">
    <citation type="submission" date="2023-07" db="EMBL/GenBank/DDBJ databases">
        <title>Sorghum-associated microbial communities from plants grown in Nebraska, USA.</title>
        <authorList>
            <person name="Schachtman D."/>
        </authorList>
    </citation>
    <scope>NUCLEOTIDE SEQUENCE [LARGE SCALE GENOMIC DNA]</scope>
    <source>
        <strain evidence="3 4">CC482</strain>
    </source>
</reference>
<evidence type="ECO:0000313" key="4">
    <source>
        <dbReference type="Proteomes" id="UP001229346"/>
    </source>
</evidence>
<protein>
    <submittedName>
        <fullName evidence="3">Formylglycine-generating enzyme required for sulfatase activity</fullName>
    </submittedName>
</protein>
<dbReference type="InterPro" id="IPR016187">
    <property type="entry name" value="CTDL_fold"/>
</dbReference>
<gene>
    <name evidence="3" type="ORF">J2T15_005957</name>
</gene>
<evidence type="ECO:0000259" key="2">
    <source>
        <dbReference type="Pfam" id="PF03781"/>
    </source>
</evidence>
<dbReference type="Pfam" id="PF03781">
    <property type="entry name" value="FGE-sulfatase"/>
    <property type="match status" value="1"/>
</dbReference>
<dbReference type="RefSeq" id="WP_307208543.1">
    <property type="nucleotide sequence ID" value="NZ_JAUSSU010000020.1"/>
</dbReference>
<feature type="chain" id="PRO_5046313796" evidence="1">
    <location>
        <begin position="19"/>
        <end position="282"/>
    </location>
</feature>
<organism evidence="3 4">
    <name type="scientific">Paenibacillus harenae</name>
    <dbReference type="NCBI Taxonomy" id="306543"/>
    <lineage>
        <taxon>Bacteria</taxon>
        <taxon>Bacillati</taxon>
        <taxon>Bacillota</taxon>
        <taxon>Bacilli</taxon>
        <taxon>Bacillales</taxon>
        <taxon>Paenibacillaceae</taxon>
        <taxon>Paenibacillus</taxon>
    </lineage>
</organism>
<dbReference type="InterPro" id="IPR051043">
    <property type="entry name" value="Sulfatase_Mod_Factor_Kinase"/>
</dbReference>
<dbReference type="PANTHER" id="PTHR23150:SF19">
    <property type="entry name" value="FORMYLGLYCINE-GENERATING ENZYME"/>
    <property type="match status" value="1"/>
</dbReference>
<dbReference type="InterPro" id="IPR042095">
    <property type="entry name" value="SUMF_sf"/>
</dbReference>
<dbReference type="SUPFAM" id="SSF56436">
    <property type="entry name" value="C-type lectin-like"/>
    <property type="match status" value="1"/>
</dbReference>
<dbReference type="Gene3D" id="3.90.1580.10">
    <property type="entry name" value="paralog of FGE (formylglycine-generating enzyme)"/>
    <property type="match status" value="1"/>
</dbReference>
<name>A0ABT9UA16_PAEHA</name>
<keyword evidence="1" id="KW-0732">Signal</keyword>
<dbReference type="Proteomes" id="UP001229346">
    <property type="component" value="Unassembled WGS sequence"/>
</dbReference>
<feature type="signal peptide" evidence="1">
    <location>
        <begin position="1"/>
        <end position="18"/>
    </location>
</feature>
<keyword evidence="4" id="KW-1185">Reference proteome</keyword>
<accession>A0ABT9UA16</accession>
<dbReference type="PROSITE" id="PS51257">
    <property type="entry name" value="PROKAR_LIPOPROTEIN"/>
    <property type="match status" value="1"/>
</dbReference>
<dbReference type="InterPro" id="IPR005532">
    <property type="entry name" value="SUMF_dom"/>
</dbReference>
<comment type="caution">
    <text evidence="3">The sequence shown here is derived from an EMBL/GenBank/DDBJ whole genome shotgun (WGS) entry which is preliminary data.</text>
</comment>
<feature type="domain" description="Sulfatase-modifying factor enzyme-like" evidence="2">
    <location>
        <begin position="33"/>
        <end position="278"/>
    </location>
</feature>
<proteinExistence type="predicted"/>
<dbReference type="PANTHER" id="PTHR23150">
    <property type="entry name" value="SULFATASE MODIFYING FACTOR 1, 2"/>
    <property type="match status" value="1"/>
</dbReference>